<keyword evidence="4" id="KW-1185">Reference proteome</keyword>
<evidence type="ECO:0000256" key="1">
    <source>
        <dbReference type="SAM" id="Coils"/>
    </source>
</evidence>
<dbReference type="HOGENOM" id="CLU_1654382_0_0_1"/>
<keyword evidence="1" id="KW-0175">Coiled coil</keyword>
<accession>T1JSR2</accession>
<protein>
    <submittedName>
        <fullName evidence="3">Uncharacterized protein</fullName>
    </submittedName>
</protein>
<feature type="region of interest" description="Disordered" evidence="2">
    <location>
        <begin position="76"/>
        <end position="134"/>
    </location>
</feature>
<dbReference type="Proteomes" id="UP000015104">
    <property type="component" value="Unassembled WGS sequence"/>
</dbReference>
<feature type="compositionally biased region" description="Basic and acidic residues" evidence="2">
    <location>
        <begin position="114"/>
        <end position="123"/>
    </location>
</feature>
<evidence type="ECO:0000313" key="3">
    <source>
        <dbReference type="EnsemblMetazoa" id="tetur01g11440.1"/>
    </source>
</evidence>
<dbReference type="AlphaFoldDB" id="T1JSR2"/>
<organism evidence="3 4">
    <name type="scientific">Tetranychus urticae</name>
    <name type="common">Two-spotted spider mite</name>
    <dbReference type="NCBI Taxonomy" id="32264"/>
    <lineage>
        <taxon>Eukaryota</taxon>
        <taxon>Metazoa</taxon>
        <taxon>Ecdysozoa</taxon>
        <taxon>Arthropoda</taxon>
        <taxon>Chelicerata</taxon>
        <taxon>Arachnida</taxon>
        <taxon>Acari</taxon>
        <taxon>Acariformes</taxon>
        <taxon>Trombidiformes</taxon>
        <taxon>Prostigmata</taxon>
        <taxon>Eleutherengona</taxon>
        <taxon>Raphignathae</taxon>
        <taxon>Tetranychoidea</taxon>
        <taxon>Tetranychidae</taxon>
        <taxon>Tetranychus</taxon>
    </lineage>
</organism>
<dbReference type="EnsemblMetazoa" id="tetur01g11440.1">
    <property type="protein sequence ID" value="tetur01g11440.1"/>
    <property type="gene ID" value="tetur01g11440"/>
</dbReference>
<feature type="compositionally biased region" description="Low complexity" evidence="2">
    <location>
        <begin position="96"/>
        <end position="109"/>
    </location>
</feature>
<evidence type="ECO:0000256" key="2">
    <source>
        <dbReference type="SAM" id="MobiDB-lite"/>
    </source>
</evidence>
<sequence length="160" mass="17834">MQRRLVLVKKSRKLEARLAELRSEDLQMDLEDLSLSGCSEEDIKEVKGLIDQVNQLKAEYYCLSYQKNGHNGLIPPGLIDDMPDQPVEGTLAMGESSSSSGHNTSNSSGAEQSHIAEDTDVKPVAKPTSSHASEAYRNQRYSKLVLSSLFFYKPSLDRRM</sequence>
<dbReference type="EMBL" id="CAEY01000466">
    <property type="status" value="NOT_ANNOTATED_CDS"/>
    <property type="molecule type" value="Genomic_DNA"/>
</dbReference>
<reference evidence="3" key="2">
    <citation type="submission" date="2015-06" db="UniProtKB">
        <authorList>
            <consortium name="EnsemblMetazoa"/>
        </authorList>
    </citation>
    <scope>IDENTIFICATION</scope>
</reference>
<evidence type="ECO:0000313" key="4">
    <source>
        <dbReference type="Proteomes" id="UP000015104"/>
    </source>
</evidence>
<proteinExistence type="predicted"/>
<name>T1JSR2_TETUR</name>
<reference evidence="4" key="1">
    <citation type="submission" date="2011-08" db="EMBL/GenBank/DDBJ databases">
        <authorList>
            <person name="Rombauts S."/>
        </authorList>
    </citation>
    <scope>NUCLEOTIDE SEQUENCE</scope>
    <source>
        <strain evidence="4">London</strain>
    </source>
</reference>
<feature type="coiled-coil region" evidence="1">
    <location>
        <begin position="4"/>
        <end position="59"/>
    </location>
</feature>